<gene>
    <name evidence="4" type="ORF">CVT25_008151</name>
</gene>
<accession>A0A409XSS8</accession>
<evidence type="ECO:0000313" key="5">
    <source>
        <dbReference type="Proteomes" id="UP000283269"/>
    </source>
</evidence>
<name>A0A409XSS8_PSICY</name>
<dbReference type="GO" id="GO:0003677">
    <property type="term" value="F:DNA binding"/>
    <property type="evidence" value="ECO:0007669"/>
    <property type="project" value="UniProtKB-UniRule"/>
</dbReference>
<dbReference type="SUPFAM" id="SSF47095">
    <property type="entry name" value="HMG-box"/>
    <property type="match status" value="1"/>
</dbReference>
<dbReference type="InParanoid" id="A0A409XSS8"/>
<protein>
    <recommendedName>
        <fullName evidence="3">HMG box domain-containing protein</fullName>
    </recommendedName>
</protein>
<keyword evidence="1" id="KW-0539">Nucleus</keyword>
<evidence type="ECO:0000259" key="3">
    <source>
        <dbReference type="PROSITE" id="PS50118"/>
    </source>
</evidence>
<feature type="region of interest" description="Disordered" evidence="2">
    <location>
        <begin position="151"/>
        <end position="181"/>
    </location>
</feature>
<dbReference type="Proteomes" id="UP000283269">
    <property type="component" value="Unassembled WGS sequence"/>
</dbReference>
<evidence type="ECO:0000313" key="4">
    <source>
        <dbReference type="EMBL" id="PPQ93770.1"/>
    </source>
</evidence>
<keyword evidence="5" id="KW-1185">Reference proteome</keyword>
<reference evidence="4 5" key="1">
    <citation type="journal article" date="2018" name="Evol. Lett.">
        <title>Horizontal gene cluster transfer increased hallucinogenic mushroom diversity.</title>
        <authorList>
            <person name="Reynolds H.T."/>
            <person name="Vijayakumar V."/>
            <person name="Gluck-Thaler E."/>
            <person name="Korotkin H.B."/>
            <person name="Matheny P.B."/>
            <person name="Slot J.C."/>
        </authorList>
    </citation>
    <scope>NUCLEOTIDE SEQUENCE [LARGE SCALE GENOMIC DNA]</scope>
    <source>
        <strain evidence="4 5">2631</strain>
    </source>
</reference>
<dbReference type="SMART" id="SM00398">
    <property type="entry name" value="HMG"/>
    <property type="match status" value="1"/>
</dbReference>
<dbReference type="InterPro" id="IPR036910">
    <property type="entry name" value="HMG_box_dom_sf"/>
</dbReference>
<dbReference type="AlphaFoldDB" id="A0A409XSS8"/>
<feature type="domain" description="HMG box" evidence="3">
    <location>
        <begin position="50"/>
        <end position="123"/>
    </location>
</feature>
<dbReference type="InterPro" id="IPR009071">
    <property type="entry name" value="HMG_box_dom"/>
</dbReference>
<dbReference type="GO" id="GO:0005634">
    <property type="term" value="C:nucleus"/>
    <property type="evidence" value="ECO:0007669"/>
    <property type="project" value="UniProtKB-UniRule"/>
</dbReference>
<dbReference type="STRING" id="93625.A0A409XSS8"/>
<dbReference type="CDD" id="cd01389">
    <property type="entry name" value="HMG-box_ROX1-like"/>
    <property type="match status" value="1"/>
</dbReference>
<keyword evidence="1" id="KW-0238">DNA-binding</keyword>
<dbReference type="PROSITE" id="PS50118">
    <property type="entry name" value="HMG_BOX_2"/>
    <property type="match status" value="1"/>
</dbReference>
<feature type="DNA-binding region" description="HMG box" evidence="1">
    <location>
        <begin position="50"/>
        <end position="123"/>
    </location>
</feature>
<dbReference type="OrthoDB" id="6247875at2759"/>
<proteinExistence type="predicted"/>
<comment type="caution">
    <text evidence="4">The sequence shown here is derived from an EMBL/GenBank/DDBJ whole genome shotgun (WGS) entry which is preliminary data.</text>
</comment>
<evidence type="ECO:0000256" key="2">
    <source>
        <dbReference type="SAM" id="MobiDB-lite"/>
    </source>
</evidence>
<organism evidence="4 5">
    <name type="scientific">Psilocybe cyanescens</name>
    <dbReference type="NCBI Taxonomy" id="93625"/>
    <lineage>
        <taxon>Eukaryota</taxon>
        <taxon>Fungi</taxon>
        <taxon>Dikarya</taxon>
        <taxon>Basidiomycota</taxon>
        <taxon>Agaricomycotina</taxon>
        <taxon>Agaricomycetes</taxon>
        <taxon>Agaricomycetidae</taxon>
        <taxon>Agaricales</taxon>
        <taxon>Agaricineae</taxon>
        <taxon>Strophariaceae</taxon>
        <taxon>Psilocybe</taxon>
    </lineage>
</organism>
<dbReference type="EMBL" id="NHYD01000605">
    <property type="protein sequence ID" value="PPQ93770.1"/>
    <property type="molecule type" value="Genomic_DNA"/>
</dbReference>
<evidence type="ECO:0000256" key="1">
    <source>
        <dbReference type="PROSITE-ProRule" id="PRU00267"/>
    </source>
</evidence>
<sequence length="287" mass="32136">MPFQNSVTTAQHLAYQNKLSADRRRLSALVPDYPLPTLPNLPPLMKGEKIKRPSNAFILYRSWKVPQIQFVGRKQSNDQNQSNNASTIIAGQWKIEDPEIVNYFYDLSRLLAIEHIIRYPEYTFDPTGITKKAGAATTTSGVSQEALSAQTQRTTVRSDNVDAHPSRVHPYPMSARPEKYADGASLPDAKLHGADGSAVPVFSPNLPAAGNQIFPSLQVTLSDLNGSNRESPEDYSPWYTRPVLDTTLAVHRNISEEDIELGYTFPNISRRQNDYQYTLKYSHGSEI</sequence>
<dbReference type="Gene3D" id="1.10.30.10">
    <property type="entry name" value="High mobility group box domain"/>
    <property type="match status" value="1"/>
</dbReference>